<evidence type="ECO:0000256" key="1">
    <source>
        <dbReference type="ARBA" id="ARBA00022679"/>
    </source>
</evidence>
<dbReference type="Pfam" id="PF00583">
    <property type="entry name" value="Acetyltransf_1"/>
    <property type="match status" value="1"/>
</dbReference>
<dbReference type="Proteomes" id="UP000199679">
    <property type="component" value="Chromosome I"/>
</dbReference>
<evidence type="ECO:0000313" key="4">
    <source>
        <dbReference type="Proteomes" id="UP000199679"/>
    </source>
</evidence>
<sequence length="168" mass="18924">MIIRLATLNDIDAIMQLIAQVVPVMNASGNFQWDNTYPNAEVFKNDIAQQQLWVADVDGKVAGVTAITTDQADEYRHAGMDTSQTAIVTHRLAVGLDYRGMYIAESLLNQAELVARERGIDILRIDTNSNNKATRKLFPKLGYEFTGETGFKFRPNLRFYCYEKVLGE</sequence>
<dbReference type="InterPro" id="IPR050769">
    <property type="entry name" value="NAT_camello-type"/>
</dbReference>
<evidence type="ECO:0000259" key="2">
    <source>
        <dbReference type="PROSITE" id="PS51186"/>
    </source>
</evidence>
<dbReference type="OrthoDB" id="9796381at2"/>
<dbReference type="SUPFAM" id="SSF55729">
    <property type="entry name" value="Acyl-CoA N-acyltransferases (Nat)"/>
    <property type="match status" value="1"/>
</dbReference>
<keyword evidence="1" id="KW-0808">Transferase</keyword>
<dbReference type="PANTHER" id="PTHR13947:SF37">
    <property type="entry name" value="LD18367P"/>
    <property type="match status" value="1"/>
</dbReference>
<evidence type="ECO:0000313" key="3">
    <source>
        <dbReference type="EMBL" id="SDS17359.1"/>
    </source>
</evidence>
<name>A0A1H1Q2Z3_MUCMA</name>
<keyword evidence="4" id="KW-1185">Reference proteome</keyword>
<dbReference type="InterPro" id="IPR000182">
    <property type="entry name" value="GNAT_dom"/>
</dbReference>
<dbReference type="GO" id="GO:0008080">
    <property type="term" value="F:N-acetyltransferase activity"/>
    <property type="evidence" value="ECO:0007669"/>
    <property type="project" value="InterPro"/>
</dbReference>
<dbReference type="PANTHER" id="PTHR13947">
    <property type="entry name" value="GNAT FAMILY N-ACETYLTRANSFERASE"/>
    <property type="match status" value="1"/>
</dbReference>
<gene>
    <name evidence="3" type="ORF">SAMN05216490_0672</name>
</gene>
<feature type="domain" description="N-acetyltransferase" evidence="2">
    <location>
        <begin position="1"/>
        <end position="167"/>
    </location>
</feature>
<dbReference type="PROSITE" id="PS51186">
    <property type="entry name" value="GNAT"/>
    <property type="match status" value="1"/>
</dbReference>
<organism evidence="3 4">
    <name type="scientific">Mucilaginibacter mallensis</name>
    <dbReference type="NCBI Taxonomy" id="652787"/>
    <lineage>
        <taxon>Bacteria</taxon>
        <taxon>Pseudomonadati</taxon>
        <taxon>Bacteroidota</taxon>
        <taxon>Sphingobacteriia</taxon>
        <taxon>Sphingobacteriales</taxon>
        <taxon>Sphingobacteriaceae</taxon>
        <taxon>Mucilaginibacter</taxon>
    </lineage>
</organism>
<protein>
    <submittedName>
        <fullName evidence="3">N-acetylglutamate synthase, GNAT family</fullName>
    </submittedName>
</protein>
<dbReference type="CDD" id="cd04301">
    <property type="entry name" value="NAT_SF"/>
    <property type="match status" value="1"/>
</dbReference>
<dbReference type="Gene3D" id="3.40.630.30">
    <property type="match status" value="1"/>
</dbReference>
<dbReference type="EMBL" id="LT629740">
    <property type="protein sequence ID" value="SDS17359.1"/>
    <property type="molecule type" value="Genomic_DNA"/>
</dbReference>
<proteinExistence type="predicted"/>
<dbReference type="RefSeq" id="WP_091369225.1">
    <property type="nucleotide sequence ID" value="NZ_LT629740.1"/>
</dbReference>
<dbReference type="InterPro" id="IPR016181">
    <property type="entry name" value="Acyl_CoA_acyltransferase"/>
</dbReference>
<accession>A0A1H1Q2Z3</accession>
<reference evidence="3 4" key="1">
    <citation type="submission" date="2016-10" db="EMBL/GenBank/DDBJ databases">
        <authorList>
            <person name="de Groot N.N."/>
        </authorList>
    </citation>
    <scope>NUCLEOTIDE SEQUENCE [LARGE SCALE GENOMIC DNA]</scope>
    <source>
        <strain evidence="3 4">MP1X4</strain>
    </source>
</reference>
<dbReference type="AlphaFoldDB" id="A0A1H1Q2Z3"/>